<dbReference type="InterPro" id="IPR007581">
    <property type="entry name" value="Endonuclease-V"/>
</dbReference>
<dbReference type="Proteomes" id="UP000319976">
    <property type="component" value="Chromosome"/>
</dbReference>
<dbReference type="GO" id="GO:0003727">
    <property type="term" value="F:single-stranded RNA binding"/>
    <property type="evidence" value="ECO:0007669"/>
    <property type="project" value="TreeGrafter"/>
</dbReference>
<dbReference type="OrthoDB" id="9790916at2"/>
<dbReference type="PANTHER" id="PTHR28511:SF1">
    <property type="entry name" value="ENDONUCLEASE V"/>
    <property type="match status" value="1"/>
</dbReference>
<dbReference type="InterPro" id="IPR014048">
    <property type="entry name" value="MethylDNA_cys_MeTrfase_DNA-bd"/>
</dbReference>
<organism evidence="8 9">
    <name type="scientific">Calycomorphotria hydatis</name>
    <dbReference type="NCBI Taxonomy" id="2528027"/>
    <lineage>
        <taxon>Bacteria</taxon>
        <taxon>Pseudomonadati</taxon>
        <taxon>Planctomycetota</taxon>
        <taxon>Planctomycetia</taxon>
        <taxon>Planctomycetales</taxon>
        <taxon>Planctomycetaceae</taxon>
        <taxon>Calycomorphotria</taxon>
    </lineage>
</organism>
<dbReference type="PANTHER" id="PTHR28511">
    <property type="entry name" value="ENDONUCLEASE V"/>
    <property type="match status" value="1"/>
</dbReference>
<feature type="domain" description="Methylated-DNA-[protein]-cysteine S-methyltransferase DNA binding" evidence="7">
    <location>
        <begin position="15"/>
        <end position="78"/>
    </location>
</feature>
<accession>A0A517T392</accession>
<evidence type="ECO:0000256" key="2">
    <source>
        <dbReference type="ARBA" id="ARBA00022490"/>
    </source>
</evidence>
<keyword evidence="3" id="KW-0540">Nuclease</keyword>
<keyword evidence="6 8" id="KW-0378">Hydrolase</keyword>
<keyword evidence="9" id="KW-1185">Reference proteome</keyword>
<evidence type="ECO:0000256" key="6">
    <source>
        <dbReference type="ARBA" id="ARBA00022801"/>
    </source>
</evidence>
<dbReference type="CDD" id="cd06559">
    <property type="entry name" value="Endonuclease_V"/>
    <property type="match status" value="1"/>
</dbReference>
<sequence>MSTVPHSLTVIDINAELVRLVRQIPSGQVSTYGDLANALGDRRAAVWISRTVHEPDFEATDIAHRVVRNTGEYVGDRSKLVAEGIPFVDDRVDIARCRFQNFDSTQPLHLLQHEQETLRQQIELTPLLDSPTLIAAVDVAYPEPGLAQAAYVLMEAGNAEPIWSVTRRSEVRFPYITGYLAYREIPAYRSVLDEARRTNHWSEVILVDGNGILHPRRCGVASMLGVINDTPTIGIGKKQLCGRVEESTGRILDEQETIGQIMQATPKSKPIYVSPGHRCDLENAVAIVQNWFLGHRLPEPIYQADRLSKS</sequence>
<name>A0A517T392_9PLAN</name>
<keyword evidence="5" id="KW-0227">DNA damage</keyword>
<dbReference type="Gene3D" id="3.30.2170.10">
    <property type="entry name" value="archaeoglobus fulgidus dsm 4304 superfamily"/>
    <property type="match status" value="1"/>
</dbReference>
<evidence type="ECO:0000259" key="7">
    <source>
        <dbReference type="Pfam" id="PF01035"/>
    </source>
</evidence>
<dbReference type="Pfam" id="PF04493">
    <property type="entry name" value="Endonuclease_5"/>
    <property type="match status" value="1"/>
</dbReference>
<evidence type="ECO:0000256" key="3">
    <source>
        <dbReference type="ARBA" id="ARBA00022722"/>
    </source>
</evidence>
<proteinExistence type="predicted"/>
<evidence type="ECO:0000256" key="4">
    <source>
        <dbReference type="ARBA" id="ARBA00022759"/>
    </source>
</evidence>
<reference evidence="8 9" key="1">
    <citation type="submission" date="2019-02" db="EMBL/GenBank/DDBJ databases">
        <title>Deep-cultivation of Planctomycetes and their phenomic and genomic characterization uncovers novel biology.</title>
        <authorList>
            <person name="Wiegand S."/>
            <person name="Jogler M."/>
            <person name="Boedeker C."/>
            <person name="Pinto D."/>
            <person name="Vollmers J."/>
            <person name="Rivas-Marin E."/>
            <person name="Kohn T."/>
            <person name="Peeters S.H."/>
            <person name="Heuer A."/>
            <person name="Rast P."/>
            <person name="Oberbeckmann S."/>
            <person name="Bunk B."/>
            <person name="Jeske O."/>
            <person name="Meyerdierks A."/>
            <person name="Storesund J.E."/>
            <person name="Kallscheuer N."/>
            <person name="Luecker S."/>
            <person name="Lage O.M."/>
            <person name="Pohl T."/>
            <person name="Merkel B.J."/>
            <person name="Hornburger P."/>
            <person name="Mueller R.-W."/>
            <person name="Bruemmer F."/>
            <person name="Labrenz M."/>
            <person name="Spormann A.M."/>
            <person name="Op den Camp H."/>
            <person name="Overmann J."/>
            <person name="Amann R."/>
            <person name="Jetten M.S.M."/>
            <person name="Mascher T."/>
            <person name="Medema M.H."/>
            <person name="Devos D.P."/>
            <person name="Kaster A.-K."/>
            <person name="Ovreas L."/>
            <person name="Rohde M."/>
            <person name="Galperin M.Y."/>
            <person name="Jogler C."/>
        </authorList>
    </citation>
    <scope>NUCLEOTIDE SEQUENCE [LARGE SCALE GENOMIC DNA]</scope>
    <source>
        <strain evidence="8 9">V22</strain>
    </source>
</reference>
<evidence type="ECO:0000256" key="5">
    <source>
        <dbReference type="ARBA" id="ARBA00022763"/>
    </source>
</evidence>
<dbReference type="GO" id="GO:0016891">
    <property type="term" value="F:RNA endonuclease activity producing 5'-phosphomonoesters, hydrolytic mechanism"/>
    <property type="evidence" value="ECO:0007669"/>
    <property type="project" value="TreeGrafter"/>
</dbReference>
<keyword evidence="4 8" id="KW-0255">Endonuclease</keyword>
<comment type="subcellular location">
    <subcellularLocation>
        <location evidence="1">Cytoplasm</location>
    </subcellularLocation>
</comment>
<evidence type="ECO:0000313" key="8">
    <source>
        <dbReference type="EMBL" id="QDT62836.1"/>
    </source>
</evidence>
<dbReference type="Gene3D" id="1.10.10.10">
    <property type="entry name" value="Winged helix-like DNA-binding domain superfamily/Winged helix DNA-binding domain"/>
    <property type="match status" value="1"/>
</dbReference>
<dbReference type="InterPro" id="IPR036388">
    <property type="entry name" value="WH-like_DNA-bd_sf"/>
</dbReference>
<dbReference type="SUPFAM" id="SSF46767">
    <property type="entry name" value="Methylated DNA-protein cysteine methyltransferase, C-terminal domain"/>
    <property type="match status" value="1"/>
</dbReference>
<dbReference type="GO" id="GO:0005737">
    <property type="term" value="C:cytoplasm"/>
    <property type="evidence" value="ECO:0007669"/>
    <property type="project" value="UniProtKB-SubCell"/>
</dbReference>
<dbReference type="GO" id="GO:0043737">
    <property type="term" value="F:deoxyribonuclease V activity"/>
    <property type="evidence" value="ECO:0007669"/>
    <property type="project" value="UniProtKB-EC"/>
</dbReference>
<dbReference type="GO" id="GO:0006281">
    <property type="term" value="P:DNA repair"/>
    <property type="evidence" value="ECO:0007669"/>
    <property type="project" value="InterPro"/>
</dbReference>
<evidence type="ECO:0000256" key="1">
    <source>
        <dbReference type="ARBA" id="ARBA00004496"/>
    </source>
</evidence>
<evidence type="ECO:0000313" key="9">
    <source>
        <dbReference type="Proteomes" id="UP000319976"/>
    </source>
</evidence>
<dbReference type="EMBL" id="CP036316">
    <property type="protein sequence ID" value="QDT62836.1"/>
    <property type="molecule type" value="Genomic_DNA"/>
</dbReference>
<dbReference type="KEGG" id="chya:V22_00340"/>
<protein>
    <submittedName>
        <fullName evidence="8">Endonuclease V</fullName>
        <ecNumber evidence="8">3.1.21.7</ecNumber>
    </submittedName>
</protein>
<dbReference type="RefSeq" id="WP_145258669.1">
    <property type="nucleotide sequence ID" value="NZ_CP036316.1"/>
</dbReference>
<keyword evidence="2" id="KW-0963">Cytoplasm</keyword>
<dbReference type="Pfam" id="PF01035">
    <property type="entry name" value="DNA_binding_1"/>
    <property type="match status" value="1"/>
</dbReference>
<dbReference type="EC" id="3.1.21.7" evidence="8"/>
<dbReference type="InterPro" id="IPR036217">
    <property type="entry name" value="MethylDNA_cys_MeTrfase_DNAb"/>
</dbReference>
<gene>
    <name evidence="8" type="primary">nfi</name>
    <name evidence="8" type="ORF">V22_00340</name>
</gene>
<dbReference type="AlphaFoldDB" id="A0A517T392"/>